<dbReference type="EC" id="3.1.2.20" evidence="5"/>
<evidence type="ECO:0000313" key="9">
    <source>
        <dbReference type="EMBL" id="ALG85944.1"/>
    </source>
</evidence>
<dbReference type="InterPro" id="IPR003736">
    <property type="entry name" value="PAAI_dom"/>
</dbReference>
<dbReference type="GO" id="GO:0047617">
    <property type="term" value="F:fatty acyl-CoA hydrolase activity"/>
    <property type="evidence" value="ECO:0007669"/>
    <property type="project" value="UniProtKB-EC"/>
</dbReference>
<feature type="domain" description="Thioesterase" evidence="8">
    <location>
        <begin position="45"/>
        <end position="113"/>
    </location>
</feature>
<evidence type="ECO:0000313" key="10">
    <source>
        <dbReference type="Proteomes" id="UP000063789"/>
    </source>
</evidence>
<keyword evidence="10" id="KW-1185">Reference proteome</keyword>
<reference evidence="10" key="1">
    <citation type="submission" date="2015-06" db="EMBL/GenBank/DDBJ databases">
        <title>Complete genome sequence and metabolic analysis of phthalate degradation pathway in Gordonia sp. QH-11.</title>
        <authorList>
            <person name="Jin D."/>
            <person name="Kong X."/>
            <person name="Bai Z."/>
        </authorList>
    </citation>
    <scope>NUCLEOTIDE SEQUENCE [LARGE SCALE GENOMIC DNA]</scope>
    <source>
        <strain evidence="10">QH-11</strain>
    </source>
</reference>
<dbReference type="SUPFAM" id="SSF54637">
    <property type="entry name" value="Thioesterase/thiol ester dehydrase-isomerase"/>
    <property type="match status" value="1"/>
</dbReference>
<evidence type="ECO:0000256" key="2">
    <source>
        <dbReference type="ARBA" id="ARBA00035880"/>
    </source>
</evidence>
<dbReference type="Pfam" id="PF03061">
    <property type="entry name" value="4HBT"/>
    <property type="match status" value="1"/>
</dbReference>
<dbReference type="PANTHER" id="PTHR43240:SF20">
    <property type="entry name" value="MEDIUM_LONG-CHAIN ACYL-COA THIOESTERASE YIGI"/>
    <property type="match status" value="1"/>
</dbReference>
<reference evidence="9 10" key="2">
    <citation type="journal article" date="2017" name="Int. J. Syst. Evol. Microbiol.">
        <title>Gordonia phthalatica sp. nov., a di-n-butyl phthalate-degrading bacterium isolated from activated sludge.</title>
        <authorList>
            <person name="Jin D."/>
            <person name="Kong X."/>
            <person name="Jia M."/>
            <person name="Yu X."/>
            <person name="Wang X."/>
            <person name="Zhuang X."/>
            <person name="Deng Y."/>
            <person name="Bai Z."/>
        </authorList>
    </citation>
    <scope>NUCLEOTIDE SEQUENCE [LARGE SCALE GENOMIC DNA]</scope>
    <source>
        <strain evidence="9 10">QH-11</strain>
    </source>
</reference>
<gene>
    <name evidence="9" type="ORF">ACH46_17435</name>
</gene>
<protein>
    <recommendedName>
        <fullName evidence="6">Medium/long-chain acyl-CoA thioesterase YigI</fullName>
        <ecNumber evidence="5">3.1.2.20</ecNumber>
    </recommendedName>
</protein>
<name>A0A0N9N515_9ACTN</name>
<dbReference type="EMBL" id="CP011853">
    <property type="protein sequence ID" value="ALG85944.1"/>
    <property type="molecule type" value="Genomic_DNA"/>
</dbReference>
<proteinExistence type="inferred from homology"/>
<evidence type="ECO:0000256" key="6">
    <source>
        <dbReference type="ARBA" id="ARBA00040062"/>
    </source>
</evidence>
<comment type="catalytic activity">
    <reaction evidence="7">
        <text>a medium-chain fatty acyl-CoA + H2O = a medium-chain fatty acid + CoA + H(+)</text>
        <dbReference type="Rhea" id="RHEA:68184"/>
        <dbReference type="ChEBI" id="CHEBI:15377"/>
        <dbReference type="ChEBI" id="CHEBI:15378"/>
        <dbReference type="ChEBI" id="CHEBI:57287"/>
        <dbReference type="ChEBI" id="CHEBI:59558"/>
        <dbReference type="ChEBI" id="CHEBI:90546"/>
    </reaction>
</comment>
<comment type="similarity">
    <text evidence="4">Belongs to the YigI thioesterase family.</text>
</comment>
<dbReference type="PANTHER" id="PTHR43240">
    <property type="entry name" value="1,4-DIHYDROXY-2-NAPHTHOYL-COA THIOESTERASE 1"/>
    <property type="match status" value="1"/>
</dbReference>
<evidence type="ECO:0000256" key="4">
    <source>
        <dbReference type="ARBA" id="ARBA00038381"/>
    </source>
</evidence>
<dbReference type="InterPro" id="IPR029069">
    <property type="entry name" value="HotDog_dom_sf"/>
</dbReference>
<accession>A0A0N9N515</accession>
<dbReference type="NCBIfam" id="TIGR00369">
    <property type="entry name" value="unchar_dom_1"/>
    <property type="match status" value="1"/>
</dbReference>
<evidence type="ECO:0000256" key="3">
    <source>
        <dbReference type="ARBA" id="ARBA00036002"/>
    </source>
</evidence>
<evidence type="ECO:0000259" key="8">
    <source>
        <dbReference type="Pfam" id="PF03061"/>
    </source>
</evidence>
<evidence type="ECO:0000256" key="7">
    <source>
        <dbReference type="ARBA" id="ARBA00048062"/>
    </source>
</evidence>
<sequence>MDITLAQAVLDAQPFSRLLNARITEVGDRHVVLEVPIDDRLRQQFGLVHGGVLSYLADNSLTFAAGIALGESVLTSGFTIDYLAAARDGDVVRATATLTHGGRRKASTRCEIEVVAADGTAKLCAVAMGTSLSTAA</sequence>
<organism evidence="9 10">
    <name type="scientific">Gordonia phthalatica</name>
    <dbReference type="NCBI Taxonomy" id="1136941"/>
    <lineage>
        <taxon>Bacteria</taxon>
        <taxon>Bacillati</taxon>
        <taxon>Actinomycetota</taxon>
        <taxon>Actinomycetes</taxon>
        <taxon>Mycobacteriales</taxon>
        <taxon>Gordoniaceae</taxon>
        <taxon>Gordonia</taxon>
    </lineage>
</organism>
<dbReference type="CDD" id="cd03443">
    <property type="entry name" value="PaaI_thioesterase"/>
    <property type="match status" value="1"/>
</dbReference>
<dbReference type="Gene3D" id="3.10.129.10">
    <property type="entry name" value="Hotdog Thioesterase"/>
    <property type="match status" value="1"/>
</dbReference>
<dbReference type="AlphaFoldDB" id="A0A0N9N515"/>
<evidence type="ECO:0000256" key="1">
    <source>
        <dbReference type="ARBA" id="ARBA00022801"/>
    </source>
</evidence>
<evidence type="ECO:0000256" key="5">
    <source>
        <dbReference type="ARBA" id="ARBA00038894"/>
    </source>
</evidence>
<dbReference type="KEGG" id="goq:ACH46_17435"/>
<comment type="catalytic activity">
    <reaction evidence="3">
        <text>a long-chain fatty acyl-CoA + H2O = a long-chain fatty acid + CoA + H(+)</text>
        <dbReference type="Rhea" id="RHEA:67680"/>
        <dbReference type="ChEBI" id="CHEBI:15377"/>
        <dbReference type="ChEBI" id="CHEBI:15378"/>
        <dbReference type="ChEBI" id="CHEBI:57287"/>
        <dbReference type="ChEBI" id="CHEBI:57560"/>
        <dbReference type="ChEBI" id="CHEBI:83139"/>
    </reaction>
</comment>
<dbReference type="STRING" id="1136941.ACH46_17435"/>
<dbReference type="RefSeq" id="WP_062394042.1">
    <property type="nucleotide sequence ID" value="NZ_CP011853.1"/>
</dbReference>
<dbReference type="OrthoDB" id="8525891at2"/>
<keyword evidence="1" id="KW-0378">Hydrolase</keyword>
<comment type="catalytic activity">
    <reaction evidence="2">
        <text>a fatty acyl-CoA + H2O = a fatty acid + CoA + H(+)</text>
        <dbReference type="Rhea" id="RHEA:16781"/>
        <dbReference type="ChEBI" id="CHEBI:15377"/>
        <dbReference type="ChEBI" id="CHEBI:15378"/>
        <dbReference type="ChEBI" id="CHEBI:28868"/>
        <dbReference type="ChEBI" id="CHEBI:57287"/>
        <dbReference type="ChEBI" id="CHEBI:77636"/>
        <dbReference type="EC" id="3.1.2.20"/>
    </reaction>
</comment>
<dbReference type="PATRIC" id="fig|1136941.3.peg.3563"/>
<dbReference type="Proteomes" id="UP000063789">
    <property type="component" value="Chromosome"/>
</dbReference>
<dbReference type="InterPro" id="IPR006683">
    <property type="entry name" value="Thioestr_dom"/>
</dbReference>